<reference evidence="2" key="1">
    <citation type="submission" date="2018-09" db="EMBL/GenBank/DDBJ databases">
        <authorList>
            <person name="Livingstone P.G."/>
            <person name="Whitworth D.E."/>
        </authorList>
    </citation>
    <scope>NUCLEOTIDE SEQUENCE [LARGE SCALE GENOMIC DNA]</scope>
    <source>
        <strain evidence="2">AB050A</strain>
    </source>
</reference>
<name>A0A3A8P7D0_9BACT</name>
<dbReference type="EMBL" id="RAWK01000580">
    <property type="protein sequence ID" value="RKH49355.1"/>
    <property type="molecule type" value="Genomic_DNA"/>
</dbReference>
<comment type="caution">
    <text evidence="1">The sequence shown here is derived from an EMBL/GenBank/DDBJ whole genome shotgun (WGS) entry which is preliminary data.</text>
</comment>
<evidence type="ECO:0000313" key="2">
    <source>
        <dbReference type="Proteomes" id="UP000267003"/>
    </source>
</evidence>
<gene>
    <name evidence="1" type="ORF">D7W81_41525</name>
</gene>
<dbReference type="Proteomes" id="UP000267003">
    <property type="component" value="Unassembled WGS sequence"/>
</dbReference>
<sequence>MAAANGVLHVFPGWTQDDSYRIRRSGRAERGVRAHSPAWSERPTLNRDTYSVSYEKAPRFPKGERRTGIR</sequence>
<organism evidence="1 2">
    <name type="scientific">Corallococcus aberystwythensis</name>
    <dbReference type="NCBI Taxonomy" id="2316722"/>
    <lineage>
        <taxon>Bacteria</taxon>
        <taxon>Pseudomonadati</taxon>
        <taxon>Myxococcota</taxon>
        <taxon>Myxococcia</taxon>
        <taxon>Myxococcales</taxon>
        <taxon>Cystobacterineae</taxon>
        <taxon>Myxococcaceae</taxon>
        <taxon>Corallococcus</taxon>
    </lineage>
</organism>
<keyword evidence="2" id="KW-1185">Reference proteome</keyword>
<accession>A0A3A8P7D0</accession>
<dbReference type="AlphaFoldDB" id="A0A3A8P7D0"/>
<protein>
    <submittedName>
        <fullName evidence="1">Uncharacterized protein</fullName>
    </submittedName>
</protein>
<proteinExistence type="predicted"/>
<evidence type="ECO:0000313" key="1">
    <source>
        <dbReference type="EMBL" id="RKH49355.1"/>
    </source>
</evidence>